<dbReference type="AlphaFoldDB" id="A0A0H3HR45"/>
<dbReference type="EMBL" id="CP002834">
    <property type="protein sequence ID" value="AFI68411.1"/>
    <property type="molecule type" value="Genomic_DNA"/>
</dbReference>
<proteinExistence type="predicted"/>
<name>A0A0H3HR45_BURP2</name>
<evidence type="ECO:0000313" key="2">
    <source>
        <dbReference type="Proteomes" id="UP000010087"/>
    </source>
</evidence>
<dbReference type="Proteomes" id="UP000010087">
    <property type="component" value="Chromosome 2"/>
</dbReference>
<dbReference type="KEGG" id="bpz:BP1026B_II0129"/>
<reference evidence="1 2" key="1">
    <citation type="journal article" date="2012" name="PLoS ONE">
        <title>Evolution of Burkholderia pseudomallei in recurrent melioidosis.</title>
        <authorList>
            <person name="Hayden H.S."/>
            <person name="Lim R."/>
            <person name="Brittnacher M.J."/>
            <person name="Sims E.H."/>
            <person name="Ramage E.R."/>
            <person name="Fong C."/>
            <person name="Wu Z."/>
            <person name="Crist E."/>
            <person name="Chang J."/>
            <person name="Zhou Y."/>
            <person name="Radey M."/>
            <person name="Rohmer L."/>
            <person name="Haugen E."/>
            <person name="Gillett W."/>
            <person name="Wuthiekanun V."/>
            <person name="Peacock S.J."/>
            <person name="Kaul R."/>
            <person name="Miller S.I."/>
            <person name="Manoil C."/>
            <person name="Jacobs M.A."/>
        </authorList>
    </citation>
    <scope>NUCLEOTIDE SEQUENCE [LARGE SCALE GENOMIC DNA]</scope>
    <source>
        <strain evidence="1 2">1026b</strain>
    </source>
</reference>
<sequence length="86" mass="9608">MAFVYSIARPEPASFEHSSYGILAVTYDCGALQVRQGISAFGVAGVQQYARCNDLFPFHPCFATRGRREEYEVVEKHQELPPLILG</sequence>
<dbReference type="RefSeq" id="WP_004531568.1">
    <property type="nucleotide sequence ID" value="NC_017832.1"/>
</dbReference>
<evidence type="ECO:0000313" key="1">
    <source>
        <dbReference type="EMBL" id="AFI68411.1"/>
    </source>
</evidence>
<organism evidence="1 2">
    <name type="scientific">Burkholderia pseudomallei (strain 1026b)</name>
    <dbReference type="NCBI Taxonomy" id="884204"/>
    <lineage>
        <taxon>Bacteria</taxon>
        <taxon>Pseudomonadati</taxon>
        <taxon>Pseudomonadota</taxon>
        <taxon>Betaproteobacteria</taxon>
        <taxon>Burkholderiales</taxon>
        <taxon>Burkholderiaceae</taxon>
        <taxon>Burkholderia</taxon>
        <taxon>pseudomallei group</taxon>
    </lineage>
</organism>
<protein>
    <submittedName>
        <fullName evidence="1">Uncharacterized protein</fullName>
    </submittedName>
</protein>
<accession>A0A0H3HR45</accession>
<gene>
    <name evidence="1" type="ordered locus">BP1026B_II0129</name>
</gene>
<dbReference type="GeneID" id="301553641"/>